<reference evidence="1" key="1">
    <citation type="submission" date="2016-10" db="EMBL/GenBank/DDBJ databases">
        <title>Sequence of Gallionella enrichment culture.</title>
        <authorList>
            <person name="Poehlein A."/>
            <person name="Muehling M."/>
            <person name="Daniel R."/>
        </authorList>
    </citation>
    <scope>NUCLEOTIDE SEQUENCE</scope>
</reference>
<name>A0A1J5PE11_9ZZZZ</name>
<dbReference type="AlphaFoldDB" id="A0A1J5PE11"/>
<sequence length="68" mass="7638">MPAPRIQPGLDLVLRSRERALLYRRTIQIGDQGLGPFRQPLGILMQVALKPRAPLRLNILGIGQDRRG</sequence>
<proteinExistence type="predicted"/>
<evidence type="ECO:0000313" key="1">
    <source>
        <dbReference type="EMBL" id="OIQ63467.1"/>
    </source>
</evidence>
<protein>
    <submittedName>
        <fullName evidence="1">Uncharacterized protein</fullName>
    </submittedName>
</protein>
<accession>A0A1J5PE11</accession>
<organism evidence="1">
    <name type="scientific">mine drainage metagenome</name>
    <dbReference type="NCBI Taxonomy" id="410659"/>
    <lineage>
        <taxon>unclassified sequences</taxon>
        <taxon>metagenomes</taxon>
        <taxon>ecological metagenomes</taxon>
    </lineage>
</organism>
<dbReference type="EMBL" id="MLJW01008984">
    <property type="protein sequence ID" value="OIQ63467.1"/>
    <property type="molecule type" value="Genomic_DNA"/>
</dbReference>
<gene>
    <name evidence="1" type="ORF">GALL_549920</name>
</gene>
<comment type="caution">
    <text evidence="1">The sequence shown here is derived from an EMBL/GenBank/DDBJ whole genome shotgun (WGS) entry which is preliminary data.</text>
</comment>